<gene>
    <name evidence="7" type="ORF">Rsub_05664</name>
</gene>
<reference evidence="7 8" key="1">
    <citation type="journal article" date="2018" name="Sci. Rep.">
        <title>Raphidocelis subcapitata (=Pseudokirchneriella subcapitata) provides an insight into genome evolution and environmental adaptations in the Sphaeropleales.</title>
        <authorList>
            <person name="Suzuki S."/>
            <person name="Yamaguchi H."/>
            <person name="Nakajima N."/>
            <person name="Kawachi M."/>
        </authorList>
    </citation>
    <scope>NUCLEOTIDE SEQUENCE [LARGE SCALE GENOMIC DNA]</scope>
    <source>
        <strain evidence="7 8">NIES-35</strain>
    </source>
</reference>
<keyword evidence="5" id="KW-0548">Nucleotidyltransferase</keyword>
<dbReference type="STRING" id="307507.A0A2V0P5B8"/>
<accession>A0A2V0P5B8</accession>
<organism evidence="7 8">
    <name type="scientific">Raphidocelis subcapitata</name>
    <dbReference type="NCBI Taxonomy" id="307507"/>
    <lineage>
        <taxon>Eukaryota</taxon>
        <taxon>Viridiplantae</taxon>
        <taxon>Chlorophyta</taxon>
        <taxon>core chlorophytes</taxon>
        <taxon>Chlorophyceae</taxon>
        <taxon>CS clade</taxon>
        <taxon>Sphaeropleales</taxon>
        <taxon>Selenastraceae</taxon>
        <taxon>Raphidocelis</taxon>
    </lineage>
</organism>
<dbReference type="InterPro" id="IPR029044">
    <property type="entry name" value="Nucleotide-diphossugar_trans"/>
</dbReference>
<evidence type="ECO:0000313" key="7">
    <source>
        <dbReference type="EMBL" id="GBF93053.1"/>
    </source>
</evidence>
<comment type="similarity">
    <text evidence="2">Belongs to the UDPGP type 1 family.</text>
</comment>
<dbReference type="AlphaFoldDB" id="A0A2V0P5B8"/>
<dbReference type="InterPro" id="IPR039741">
    <property type="entry name" value="UDP-sugar_pyrophosphorylase"/>
</dbReference>
<dbReference type="EC" id="2.7.7.23" evidence="3"/>
<sequence>MSTPTTLAMAPPGSGELFPALRASGALSHLLRGGARHVEVNAVDDNLLWRPADPVFVGFAASRRADAAAKVVEPDSVPAAYAAAAAGFGAAAEAGELLDSVALQAPAVGSYYFSARCLERLADAYTKSPLAGVRLVPASGIPRRGVPPPMPQLPANLPPQARAQALAAAARAAEAAAAPRPVDGYALQRFVGDALRLGDLIPAGSVQLLGVVREEEFAPLFGRGPNWATDGPDDAASRVLGLHSGWVEASGGEVVAEEGVEVSPLVSYAGEGLAPLVDGAAFDEPFDAALQGAGGAPGAAAGGAPHNAGPWVAPLAGLYAAGLAVALLKAAAGAVSSKKS</sequence>
<dbReference type="PANTHER" id="PTHR11952">
    <property type="entry name" value="UDP- GLUCOSE PYROPHOSPHORYLASE"/>
    <property type="match status" value="1"/>
</dbReference>
<dbReference type="Pfam" id="PF01704">
    <property type="entry name" value="UDPGP"/>
    <property type="match status" value="1"/>
</dbReference>
<dbReference type="Proteomes" id="UP000247498">
    <property type="component" value="Unassembled WGS sequence"/>
</dbReference>
<dbReference type="Gene3D" id="2.10.10.100">
    <property type="match status" value="1"/>
</dbReference>
<dbReference type="Gene3D" id="3.90.550.10">
    <property type="entry name" value="Spore Coat Polysaccharide Biosynthesis Protein SpsA, Chain A"/>
    <property type="match status" value="1"/>
</dbReference>
<dbReference type="GO" id="GO:0006048">
    <property type="term" value="P:UDP-N-acetylglucosamine biosynthetic process"/>
    <property type="evidence" value="ECO:0007669"/>
    <property type="project" value="TreeGrafter"/>
</dbReference>
<evidence type="ECO:0000256" key="5">
    <source>
        <dbReference type="ARBA" id="ARBA00022695"/>
    </source>
</evidence>
<keyword evidence="8" id="KW-1185">Reference proteome</keyword>
<evidence type="ECO:0000256" key="3">
    <source>
        <dbReference type="ARBA" id="ARBA00012457"/>
    </source>
</evidence>
<dbReference type="SUPFAM" id="SSF53448">
    <property type="entry name" value="Nucleotide-diphospho-sugar transferases"/>
    <property type="match status" value="2"/>
</dbReference>
<dbReference type="GO" id="GO:0003977">
    <property type="term" value="F:UDP-N-acetylglucosamine diphosphorylase activity"/>
    <property type="evidence" value="ECO:0007669"/>
    <property type="project" value="UniProtKB-EC"/>
</dbReference>
<evidence type="ECO:0000313" key="8">
    <source>
        <dbReference type="Proteomes" id="UP000247498"/>
    </source>
</evidence>
<protein>
    <recommendedName>
        <fullName evidence="3">UDP-N-acetylglucosamine diphosphorylase</fullName>
        <ecNumber evidence="3">2.7.7.23</ecNumber>
    </recommendedName>
</protein>
<proteinExistence type="inferred from homology"/>
<dbReference type="EMBL" id="BDRX01000037">
    <property type="protein sequence ID" value="GBF93053.1"/>
    <property type="molecule type" value="Genomic_DNA"/>
</dbReference>
<comment type="caution">
    <text evidence="7">The sequence shown here is derived from an EMBL/GenBank/DDBJ whole genome shotgun (WGS) entry which is preliminary data.</text>
</comment>
<comment type="pathway">
    <text evidence="1">Nucleotide-sugar biosynthesis; UDP-N-acetyl-alpha-D-glucosamine biosynthesis; UDP-N-acetyl-alpha-D-glucosamine from N-acetyl-alpha-D-glucosamine 1-phosphate: step 1/1.</text>
</comment>
<evidence type="ECO:0000256" key="1">
    <source>
        <dbReference type="ARBA" id="ARBA00005208"/>
    </source>
</evidence>
<keyword evidence="4" id="KW-0808">Transferase</keyword>
<dbReference type="InterPro" id="IPR002618">
    <property type="entry name" value="UDPGP_fam"/>
</dbReference>
<evidence type="ECO:0000256" key="2">
    <source>
        <dbReference type="ARBA" id="ARBA00010401"/>
    </source>
</evidence>
<dbReference type="InParanoid" id="A0A2V0P5B8"/>
<comment type="catalytic activity">
    <reaction evidence="6">
        <text>N-acetyl-alpha-D-glucosamine 1-phosphate + UTP + H(+) = UDP-N-acetyl-alpha-D-glucosamine + diphosphate</text>
        <dbReference type="Rhea" id="RHEA:13509"/>
        <dbReference type="ChEBI" id="CHEBI:15378"/>
        <dbReference type="ChEBI" id="CHEBI:33019"/>
        <dbReference type="ChEBI" id="CHEBI:46398"/>
        <dbReference type="ChEBI" id="CHEBI:57705"/>
        <dbReference type="ChEBI" id="CHEBI:57776"/>
        <dbReference type="EC" id="2.7.7.23"/>
    </reaction>
</comment>
<name>A0A2V0P5B8_9CHLO</name>
<dbReference type="OrthoDB" id="541939at2759"/>
<dbReference type="PANTHER" id="PTHR11952:SF2">
    <property type="entry name" value="LD24639P"/>
    <property type="match status" value="1"/>
</dbReference>
<evidence type="ECO:0000256" key="4">
    <source>
        <dbReference type="ARBA" id="ARBA00022679"/>
    </source>
</evidence>
<evidence type="ECO:0000256" key="6">
    <source>
        <dbReference type="ARBA" id="ARBA00048493"/>
    </source>
</evidence>